<dbReference type="PANTHER" id="PTHR43259">
    <property type="entry name" value="SPT10P"/>
    <property type="match status" value="1"/>
</dbReference>
<keyword evidence="2" id="KW-0012">Acyltransferase</keyword>
<dbReference type="EC" id="2.3.-.-" evidence="2"/>
<evidence type="ECO:0000313" key="3">
    <source>
        <dbReference type="Proteomes" id="UP001589818"/>
    </source>
</evidence>
<dbReference type="RefSeq" id="WP_204822720.1">
    <property type="nucleotide sequence ID" value="NZ_JANHOF010000028.1"/>
</dbReference>
<reference evidence="2 3" key="1">
    <citation type="submission" date="2024-09" db="EMBL/GenBank/DDBJ databases">
        <authorList>
            <person name="Sun Q."/>
            <person name="Mori K."/>
        </authorList>
    </citation>
    <scope>NUCLEOTIDE SEQUENCE [LARGE SCALE GENOMIC DNA]</scope>
    <source>
        <strain evidence="2 3">CCM 4839</strain>
    </source>
</reference>
<comment type="caution">
    <text evidence="2">The sequence shown here is derived from an EMBL/GenBank/DDBJ whole genome shotgun (WGS) entry which is preliminary data.</text>
</comment>
<protein>
    <submittedName>
        <fullName evidence="2">GNAT family N-acetyltransferase</fullName>
        <ecNumber evidence="2">2.3.-.-</ecNumber>
    </submittedName>
</protein>
<organism evidence="2 3">
    <name type="scientific">Paenibacillus mendelii</name>
    <dbReference type="NCBI Taxonomy" id="206163"/>
    <lineage>
        <taxon>Bacteria</taxon>
        <taxon>Bacillati</taxon>
        <taxon>Bacillota</taxon>
        <taxon>Bacilli</taxon>
        <taxon>Bacillales</taxon>
        <taxon>Paenibacillaceae</taxon>
        <taxon>Paenibacillus</taxon>
    </lineage>
</organism>
<feature type="domain" description="N-acetyltransferase" evidence="1">
    <location>
        <begin position="1"/>
        <end position="136"/>
    </location>
</feature>
<keyword evidence="2" id="KW-0808">Transferase</keyword>
<dbReference type="InterPro" id="IPR016181">
    <property type="entry name" value="Acyl_CoA_acyltransferase"/>
</dbReference>
<sequence length="137" mass="16349">MKIEYATESDYTYIVDRDKHILESLIRTKIKANEIFMIRDQEDRNIGWMRYGYFWDNTPFMNMIWIEEGYRGSGIGKQVVLFWENEMKQKGCKLVMTSTLANEEAQHFYRKLGYKDSGCLLLDHEPLEIMLTKSLNE</sequence>
<dbReference type="InterPro" id="IPR000182">
    <property type="entry name" value="GNAT_dom"/>
</dbReference>
<keyword evidence="3" id="KW-1185">Reference proteome</keyword>
<dbReference type="Proteomes" id="UP001589818">
    <property type="component" value="Unassembled WGS sequence"/>
</dbReference>
<dbReference type="PANTHER" id="PTHR43259:SF1">
    <property type="entry name" value="N-ACETYLTRANSFERASE DOMAIN-CONTAINING PROTEIN"/>
    <property type="match status" value="1"/>
</dbReference>
<dbReference type="Gene3D" id="3.40.630.30">
    <property type="match status" value="1"/>
</dbReference>
<dbReference type="GO" id="GO:0016746">
    <property type="term" value="F:acyltransferase activity"/>
    <property type="evidence" value="ECO:0007669"/>
    <property type="project" value="UniProtKB-KW"/>
</dbReference>
<evidence type="ECO:0000259" key="1">
    <source>
        <dbReference type="PROSITE" id="PS51186"/>
    </source>
</evidence>
<gene>
    <name evidence="2" type="ORF">ACFFJ8_22145</name>
</gene>
<dbReference type="EMBL" id="JBHLVF010000038">
    <property type="protein sequence ID" value="MFC0394059.1"/>
    <property type="molecule type" value="Genomic_DNA"/>
</dbReference>
<proteinExistence type="predicted"/>
<evidence type="ECO:0000313" key="2">
    <source>
        <dbReference type="EMBL" id="MFC0394059.1"/>
    </source>
</evidence>
<name>A0ABV6JDP8_9BACL</name>
<dbReference type="SUPFAM" id="SSF55729">
    <property type="entry name" value="Acyl-CoA N-acyltransferases (Nat)"/>
    <property type="match status" value="1"/>
</dbReference>
<dbReference type="CDD" id="cd04301">
    <property type="entry name" value="NAT_SF"/>
    <property type="match status" value="1"/>
</dbReference>
<dbReference type="PROSITE" id="PS51186">
    <property type="entry name" value="GNAT"/>
    <property type="match status" value="1"/>
</dbReference>
<dbReference type="InterPro" id="IPR052829">
    <property type="entry name" value="N-acetyltransferase_domain"/>
</dbReference>
<accession>A0ABV6JDP8</accession>
<dbReference type="Pfam" id="PF00583">
    <property type="entry name" value="Acetyltransf_1"/>
    <property type="match status" value="1"/>
</dbReference>